<protein>
    <submittedName>
        <fullName evidence="1">Uncharacterized protein</fullName>
    </submittedName>
</protein>
<evidence type="ECO:0000313" key="1">
    <source>
        <dbReference type="EMBL" id="KAF8410013.1"/>
    </source>
</evidence>
<dbReference type="OrthoDB" id="416344at2759"/>
<dbReference type="InterPro" id="IPR050585">
    <property type="entry name" value="Xaa-Pro_dipeptidyl-ppase/CocE"/>
</dbReference>
<keyword evidence="2" id="KW-1185">Reference proteome</keyword>
<organism evidence="1 2">
    <name type="scientific">Tetracentron sinense</name>
    <name type="common">Spur-leaf</name>
    <dbReference type="NCBI Taxonomy" id="13715"/>
    <lineage>
        <taxon>Eukaryota</taxon>
        <taxon>Viridiplantae</taxon>
        <taxon>Streptophyta</taxon>
        <taxon>Embryophyta</taxon>
        <taxon>Tracheophyta</taxon>
        <taxon>Spermatophyta</taxon>
        <taxon>Magnoliopsida</taxon>
        <taxon>Trochodendrales</taxon>
        <taxon>Trochodendraceae</taxon>
        <taxon>Tetracentron</taxon>
    </lineage>
</organism>
<gene>
    <name evidence="1" type="ORF">HHK36_002533</name>
</gene>
<dbReference type="Proteomes" id="UP000655225">
    <property type="component" value="Unassembled WGS sequence"/>
</dbReference>
<dbReference type="AlphaFoldDB" id="A0A835DMY8"/>
<dbReference type="PANTHER" id="PTHR43056">
    <property type="entry name" value="PEPTIDASE S9 PROLYL OLIGOPEPTIDASE"/>
    <property type="match status" value="1"/>
</dbReference>
<dbReference type="EMBL" id="JABCRI010000002">
    <property type="protein sequence ID" value="KAF8410013.1"/>
    <property type="molecule type" value="Genomic_DNA"/>
</dbReference>
<name>A0A835DMY8_TETSI</name>
<dbReference type="PANTHER" id="PTHR43056:SF5">
    <property type="entry name" value="PEPTIDASE S9 PROLYL OLIGOPEPTIDASE CATALYTIC DOMAIN-CONTAINING PROTEIN"/>
    <property type="match status" value="1"/>
</dbReference>
<sequence length="285" mass="32117">MMAVSGLTRFTGRSPSSFYYISRLNLNHFPTFIVTFSIKRQQQQQQQQQQSWRRRMYSKASADGVEEKVKAPFGSWKSPITADVVSGADKRLGGIAVDSHGRLIWLESRPTEAGRAVLVKEPEKPGDEPIDITPKEFGVRTIAQEYGGGAFKVSGDTIIFSNYKDQRLYKQFIGPGDSSPIPLTPDYGGPVVCYADGVFDFRFNRYVTVREDRRESSLNPTTTIVAIGLNDENIQEPKIIVSGSDFYAFPRMDPNGERMAWIEWGHPNMPWDKAELWVGYISEDG</sequence>
<dbReference type="OMA" id="KCERIAW"/>
<reference evidence="1 2" key="1">
    <citation type="submission" date="2020-04" db="EMBL/GenBank/DDBJ databases">
        <title>Plant Genome Project.</title>
        <authorList>
            <person name="Zhang R.-G."/>
        </authorList>
    </citation>
    <scope>NUCLEOTIDE SEQUENCE [LARGE SCALE GENOMIC DNA]</scope>
    <source>
        <strain evidence="1">YNK0</strain>
        <tissue evidence="1">Leaf</tissue>
    </source>
</reference>
<accession>A0A835DMY8</accession>
<evidence type="ECO:0000313" key="2">
    <source>
        <dbReference type="Proteomes" id="UP000655225"/>
    </source>
</evidence>
<proteinExistence type="predicted"/>
<comment type="caution">
    <text evidence="1">The sequence shown here is derived from an EMBL/GenBank/DDBJ whole genome shotgun (WGS) entry which is preliminary data.</text>
</comment>